<name>A0A6J4VVI5_9BACT</name>
<feature type="compositionally biased region" description="Basic and acidic residues" evidence="1">
    <location>
        <begin position="229"/>
        <end position="240"/>
    </location>
</feature>
<proteinExistence type="predicted"/>
<feature type="non-terminal residue" evidence="2">
    <location>
        <position position="313"/>
    </location>
</feature>
<accession>A0A6J4VVI5</accession>
<feature type="compositionally biased region" description="Basic and acidic residues" evidence="1">
    <location>
        <begin position="133"/>
        <end position="153"/>
    </location>
</feature>
<feature type="compositionally biased region" description="Basic residues" evidence="1">
    <location>
        <begin position="95"/>
        <end position="111"/>
    </location>
</feature>
<feature type="region of interest" description="Disordered" evidence="1">
    <location>
        <begin position="1"/>
        <end position="40"/>
    </location>
</feature>
<feature type="compositionally biased region" description="Pro residues" evidence="1">
    <location>
        <begin position="117"/>
        <end position="132"/>
    </location>
</feature>
<feature type="compositionally biased region" description="Basic residues" evidence="1">
    <location>
        <begin position="296"/>
        <end position="313"/>
    </location>
</feature>
<protein>
    <submittedName>
        <fullName evidence="2">Maltodextrin ABC transporter, permease protein MdxF</fullName>
    </submittedName>
</protein>
<feature type="compositionally biased region" description="Basic and acidic residues" evidence="1">
    <location>
        <begin position="1"/>
        <end position="10"/>
    </location>
</feature>
<evidence type="ECO:0000313" key="2">
    <source>
        <dbReference type="EMBL" id="CAA9586177.1"/>
    </source>
</evidence>
<reference evidence="2" key="1">
    <citation type="submission" date="2020-02" db="EMBL/GenBank/DDBJ databases">
        <authorList>
            <person name="Meier V. D."/>
        </authorList>
    </citation>
    <scope>NUCLEOTIDE SEQUENCE</scope>
    <source>
        <strain evidence="2">AVDCRST_MAG19</strain>
    </source>
</reference>
<dbReference type="AlphaFoldDB" id="A0A6J4VVI5"/>
<gene>
    <name evidence="2" type="ORF">AVDCRST_MAG19-4838</name>
</gene>
<feature type="compositionally biased region" description="Basic and acidic residues" evidence="1">
    <location>
        <begin position="85"/>
        <end position="94"/>
    </location>
</feature>
<evidence type="ECO:0000256" key="1">
    <source>
        <dbReference type="SAM" id="MobiDB-lite"/>
    </source>
</evidence>
<feature type="region of interest" description="Disordered" evidence="1">
    <location>
        <begin position="76"/>
        <end position="249"/>
    </location>
</feature>
<feature type="non-terminal residue" evidence="2">
    <location>
        <position position="1"/>
    </location>
</feature>
<organism evidence="2">
    <name type="scientific">uncultured Thermomicrobiales bacterium</name>
    <dbReference type="NCBI Taxonomy" id="1645740"/>
    <lineage>
        <taxon>Bacteria</taxon>
        <taxon>Pseudomonadati</taxon>
        <taxon>Thermomicrobiota</taxon>
        <taxon>Thermomicrobia</taxon>
        <taxon>Thermomicrobiales</taxon>
        <taxon>environmental samples</taxon>
    </lineage>
</organism>
<dbReference type="EMBL" id="CADCWL010000257">
    <property type="protein sequence ID" value="CAA9586177.1"/>
    <property type="molecule type" value="Genomic_DNA"/>
</dbReference>
<feature type="compositionally biased region" description="Pro residues" evidence="1">
    <location>
        <begin position="201"/>
        <end position="213"/>
    </location>
</feature>
<feature type="region of interest" description="Disordered" evidence="1">
    <location>
        <begin position="277"/>
        <end position="313"/>
    </location>
</feature>
<sequence length="313" mass="35251">ERRPGARGEPDDSAPSPLRLGAVHGAGVDPRLPVHGAGWAGPAPVHGLPVLARHLLLADRQDGRVRRLRVHLVPELPVPAGGHDLPPHRPEHLRLRPRHRPLQAAARPRHGARPEPDVPLQPLPAGRTPPPLDRADRDQQPRLPDALRQRLQPDHLAAPGLGPDRRRRPDQLPRQSGQRDGLDLPRQRLARHPLLRRLDPGRPPGRLPRPPRGGGPGRRESVPALPLRDPADDPQHRPDQHPLLPDLDLLRLPADLRPDQGRPRQLDPHLRHLRLRDDGLLRRRPGRRDRPLPLPRPRRRRHPPPPLHPRRGL</sequence>